<evidence type="ECO:0000313" key="7">
    <source>
        <dbReference type="RefSeq" id="XP_017859958.1"/>
    </source>
</evidence>
<evidence type="ECO:0000259" key="5">
    <source>
        <dbReference type="Pfam" id="PF00501"/>
    </source>
</evidence>
<feature type="domain" description="AMP-dependent synthetase/ligase" evidence="5">
    <location>
        <begin position="55"/>
        <end position="476"/>
    </location>
</feature>
<keyword evidence="1 7" id="KW-0436">Ligase</keyword>
<dbReference type="CDD" id="cd05933">
    <property type="entry name" value="ACSBG_like"/>
    <property type="match status" value="1"/>
</dbReference>
<dbReference type="Proteomes" id="UP000694904">
    <property type="component" value="Chromosome 3"/>
</dbReference>
<name>A0ABM1NYC2_DROAR</name>
<keyword evidence="2" id="KW-0276">Fatty acid metabolism</keyword>
<dbReference type="PANTHER" id="PTHR43272:SF32">
    <property type="entry name" value="AMP-DEPENDENT SYNTHETASE_LIGASE DOMAIN-CONTAINING PROTEIN"/>
    <property type="match status" value="1"/>
</dbReference>
<protein>
    <recommendedName>
        <fullName evidence="4">long-chain-fatty-acid--CoA ligase</fullName>
        <ecNumber evidence="4">6.2.1.3</ecNumber>
    </recommendedName>
</protein>
<accession>A0ABM1NYC2</accession>
<evidence type="ECO:0000313" key="6">
    <source>
        <dbReference type="Proteomes" id="UP000694904"/>
    </source>
</evidence>
<gene>
    <name evidence="7" type="primary">LOC108611702</name>
</gene>
<organism evidence="6 7">
    <name type="scientific">Drosophila arizonae</name>
    <name type="common">Fruit fly</name>
    <dbReference type="NCBI Taxonomy" id="7263"/>
    <lineage>
        <taxon>Eukaryota</taxon>
        <taxon>Metazoa</taxon>
        <taxon>Ecdysozoa</taxon>
        <taxon>Arthropoda</taxon>
        <taxon>Hexapoda</taxon>
        <taxon>Insecta</taxon>
        <taxon>Pterygota</taxon>
        <taxon>Neoptera</taxon>
        <taxon>Endopterygota</taxon>
        <taxon>Diptera</taxon>
        <taxon>Brachycera</taxon>
        <taxon>Muscomorpha</taxon>
        <taxon>Ephydroidea</taxon>
        <taxon>Drosophilidae</taxon>
        <taxon>Drosophila</taxon>
    </lineage>
</organism>
<evidence type="ECO:0000256" key="4">
    <source>
        <dbReference type="ARBA" id="ARBA00026121"/>
    </source>
</evidence>
<reference evidence="7" key="3">
    <citation type="submission" date="2025-08" db="UniProtKB">
        <authorList>
            <consortium name="RefSeq"/>
        </authorList>
    </citation>
    <scope>IDENTIFICATION</scope>
    <source>
        <tissue evidence="7">Whole organism</tissue>
    </source>
</reference>
<keyword evidence="6" id="KW-1185">Reference proteome</keyword>
<dbReference type="SUPFAM" id="SSF56801">
    <property type="entry name" value="Acetyl-CoA synthetase-like"/>
    <property type="match status" value="1"/>
</dbReference>
<keyword evidence="3" id="KW-0443">Lipid metabolism</keyword>
<proteinExistence type="predicted"/>
<dbReference type="Pfam" id="PF23562">
    <property type="entry name" value="AMP-binding_C_3"/>
    <property type="match status" value="1"/>
</dbReference>
<evidence type="ECO:0000256" key="2">
    <source>
        <dbReference type="ARBA" id="ARBA00022832"/>
    </source>
</evidence>
<dbReference type="EC" id="6.2.1.3" evidence="4"/>
<dbReference type="InterPro" id="IPR042099">
    <property type="entry name" value="ANL_N_sf"/>
</dbReference>
<dbReference type="GeneID" id="108611702"/>
<dbReference type="Pfam" id="PF00501">
    <property type="entry name" value="AMP-binding"/>
    <property type="match status" value="1"/>
</dbReference>
<evidence type="ECO:0000256" key="3">
    <source>
        <dbReference type="ARBA" id="ARBA00023098"/>
    </source>
</evidence>
<reference evidence="6" key="2">
    <citation type="journal article" date="2016" name="G3 (Bethesda)">
        <title>Genome Evolution in Three Species of Cactophilic Drosophila.</title>
        <authorList>
            <person name="Sanchez-Flores A."/>
            <person name="Penazola F."/>
            <person name="Carpinteyro-Ponce J."/>
            <person name="Nazario-Yepiz N."/>
            <person name="Abreu-Goodger C."/>
            <person name="Machado C.A."/>
            <person name="Markow T.A."/>
        </authorList>
    </citation>
    <scope>NUCLEOTIDE SEQUENCE [LARGE SCALE GENOMIC DNA]</scope>
</reference>
<reference evidence="6" key="1">
    <citation type="journal article" date="1997" name="Nucleic Acids Res.">
        <title>tRNAscan-SE: a program for improved detection of transfer RNA genes in genomic sequence.</title>
        <authorList>
            <person name="Lowe T.M."/>
            <person name="Eddy S.R."/>
        </authorList>
    </citation>
    <scope>NUCLEOTIDE SEQUENCE [LARGE SCALE GENOMIC DNA]</scope>
</reference>
<sequence length="668" mass="74112">MAANPNEALFNRPGPNRLRQSEVYRTTDPEEAVKIRMQKEGLGAEEPISIPGLLKRTVNNFPDYPALRFKNGKNGYTTVTYKQYEQKVHQTAKAFIKLGLQEHHSVGVLAFNCAEWFYSAMGAIHARGIIAGIYTTNSAEAVQHVLENSRAQIVVVDDAKQMDKIHSIRDKLPNLKAAVQIQEPYAPYLKKEDGYYRWSEIEAMNVEDVEDEYKRRLENIAINECCCLVYTSGTVGMPKGVMLSHDNISYDTRGIGKGLEKIVPGAECMVSYLPLSHVAAQVVDIYTIASFGGCIWFADKDALKGTLVKTLQDAHPTRFMGVPRVYEKFQERMVAVASSNGSFKRMLAGWAKDVSLKHYMENQGKSSGGFRYKIARSLILSKVKAALGFDRVISLVTAAAPMSPETKKYFLSLDMKILDAFGMSETGGCHTLCLPDSTLLNSIGKSLPGCESKIINQDENGHGELCIRGRHVFMGYIANKEKTEESLDDDCWLHTGDLGYIDDKGYVMLTGRSKELIITAGGENIPPVHIENIIKKELDGISNAFLVGEQRKYLTVLVSIKTEVERETGAPTDDLTHESIAWMKSLGVEYTKLSEILAAGPCPKVLKSIEDGIKRANKQSISNAQKVQKFAILPHDFSIATGELGPTLKVKRNVVNKMYADLIETLYA</sequence>
<dbReference type="RefSeq" id="XP_017859958.1">
    <property type="nucleotide sequence ID" value="XM_018004469.1"/>
</dbReference>
<dbReference type="GO" id="GO:0016874">
    <property type="term" value="F:ligase activity"/>
    <property type="evidence" value="ECO:0007669"/>
    <property type="project" value="UniProtKB-KW"/>
</dbReference>
<dbReference type="PANTHER" id="PTHR43272">
    <property type="entry name" value="LONG-CHAIN-FATTY-ACID--COA LIGASE"/>
    <property type="match status" value="1"/>
</dbReference>
<dbReference type="Gene3D" id="3.40.50.12780">
    <property type="entry name" value="N-terminal domain of ligase-like"/>
    <property type="match status" value="1"/>
</dbReference>
<evidence type="ECO:0000256" key="1">
    <source>
        <dbReference type="ARBA" id="ARBA00022598"/>
    </source>
</evidence>
<dbReference type="InterPro" id="IPR000873">
    <property type="entry name" value="AMP-dep_synth/lig_dom"/>
</dbReference>